<evidence type="ECO:0000256" key="1">
    <source>
        <dbReference type="SAM" id="MobiDB-lite"/>
    </source>
</evidence>
<dbReference type="RefSeq" id="WP_113961420.1">
    <property type="nucleotide sequence ID" value="NZ_QNRR01000013.1"/>
</dbReference>
<evidence type="ECO:0000313" key="2">
    <source>
        <dbReference type="EMBL" id="RBP37725.1"/>
    </source>
</evidence>
<dbReference type="Proteomes" id="UP000253426">
    <property type="component" value="Unassembled WGS sequence"/>
</dbReference>
<name>A0A366H9G4_9BACT</name>
<feature type="region of interest" description="Disordered" evidence="1">
    <location>
        <begin position="38"/>
        <end position="74"/>
    </location>
</feature>
<comment type="caution">
    <text evidence="2">The sequence shown here is derived from an EMBL/GenBank/DDBJ whole genome shotgun (WGS) entry which is preliminary data.</text>
</comment>
<keyword evidence="3" id="KW-1185">Reference proteome</keyword>
<gene>
    <name evidence="2" type="ORF">DES53_113107</name>
</gene>
<feature type="compositionally biased region" description="Basic and acidic residues" evidence="1">
    <location>
        <begin position="41"/>
        <end position="51"/>
    </location>
</feature>
<sequence>MTDDSKPPIIRMNEPITLEDWEKGREARRLSGLKVAPASIRRKESSSDKRLRAAFGGKRAPVPDQPDETPPPQG</sequence>
<dbReference type="EMBL" id="QNRR01000013">
    <property type="protein sequence ID" value="RBP37725.1"/>
    <property type="molecule type" value="Genomic_DNA"/>
</dbReference>
<dbReference type="OrthoDB" id="196502at2"/>
<evidence type="ECO:0000313" key="3">
    <source>
        <dbReference type="Proteomes" id="UP000253426"/>
    </source>
</evidence>
<dbReference type="AlphaFoldDB" id="A0A366H9G4"/>
<protein>
    <submittedName>
        <fullName evidence="2">Uncharacterized protein</fullName>
    </submittedName>
</protein>
<organism evidence="2 3">
    <name type="scientific">Roseimicrobium gellanilyticum</name>
    <dbReference type="NCBI Taxonomy" id="748857"/>
    <lineage>
        <taxon>Bacteria</taxon>
        <taxon>Pseudomonadati</taxon>
        <taxon>Verrucomicrobiota</taxon>
        <taxon>Verrucomicrobiia</taxon>
        <taxon>Verrucomicrobiales</taxon>
        <taxon>Verrucomicrobiaceae</taxon>
        <taxon>Roseimicrobium</taxon>
    </lineage>
</organism>
<proteinExistence type="predicted"/>
<accession>A0A366H9G4</accession>
<reference evidence="2 3" key="1">
    <citation type="submission" date="2018-06" db="EMBL/GenBank/DDBJ databases">
        <title>Genomic Encyclopedia of Type Strains, Phase IV (KMG-IV): sequencing the most valuable type-strain genomes for metagenomic binning, comparative biology and taxonomic classification.</title>
        <authorList>
            <person name="Goeker M."/>
        </authorList>
    </citation>
    <scope>NUCLEOTIDE SEQUENCE [LARGE SCALE GENOMIC DNA]</scope>
    <source>
        <strain evidence="2 3">DSM 25532</strain>
    </source>
</reference>